<keyword evidence="3" id="KW-1185">Reference proteome</keyword>
<dbReference type="InterPro" id="IPR007492">
    <property type="entry name" value="LytTR_DNA-bd_dom"/>
</dbReference>
<dbReference type="GO" id="GO:0003677">
    <property type="term" value="F:DNA binding"/>
    <property type="evidence" value="ECO:0007669"/>
    <property type="project" value="InterPro"/>
</dbReference>
<organism evidence="2 3">
    <name type="scientific">Alicyclobacillus mengziensis</name>
    <dbReference type="NCBI Taxonomy" id="2931921"/>
    <lineage>
        <taxon>Bacteria</taxon>
        <taxon>Bacillati</taxon>
        <taxon>Bacillota</taxon>
        <taxon>Bacilli</taxon>
        <taxon>Bacillales</taxon>
        <taxon>Alicyclobacillaceae</taxon>
        <taxon>Alicyclobacillus</taxon>
    </lineage>
</organism>
<sequence>MDNSLWVQISQLLRDLLPPEASVAVANEYQYLDYRPGEYDIHIQPGSNIPSGSISAQVVTQKASIEGLMDASLFGVPYFGRGYPFHLENTWGAVTVIYPPDTSNSVQPPYVTHLHRLETPFRLPGVLGEPFQPATYITGQQGESWRPVPVSNISYFESYEKRNWMHTKTGVYTTIHTLHELETLLPASFLRIHRSYIVNIDMIDHIERGLSTPLSITLSTPPAQKLPVSQSYVREIRNRLGF</sequence>
<accession>A0A9X7VZV2</accession>
<gene>
    <name evidence="2" type="ORF">JZ786_03440</name>
</gene>
<dbReference type="PROSITE" id="PS50930">
    <property type="entry name" value="HTH_LYTTR"/>
    <property type="match status" value="1"/>
</dbReference>
<dbReference type="Pfam" id="PF04397">
    <property type="entry name" value="LytTR"/>
    <property type="match status" value="1"/>
</dbReference>
<name>A0A9X7VZV2_9BACL</name>
<proteinExistence type="predicted"/>
<dbReference type="RefSeq" id="WP_206657416.1">
    <property type="nucleotide sequence ID" value="NZ_CP071182.1"/>
</dbReference>
<protein>
    <submittedName>
        <fullName evidence="2">LytTR family transcriptional regulator</fullName>
    </submittedName>
</protein>
<evidence type="ECO:0000313" key="3">
    <source>
        <dbReference type="Proteomes" id="UP000663505"/>
    </source>
</evidence>
<dbReference type="InterPro" id="IPR046947">
    <property type="entry name" value="LytR-like"/>
</dbReference>
<dbReference type="Proteomes" id="UP000663505">
    <property type="component" value="Chromosome"/>
</dbReference>
<dbReference type="GO" id="GO:0000156">
    <property type="term" value="F:phosphorelay response regulator activity"/>
    <property type="evidence" value="ECO:0007669"/>
    <property type="project" value="InterPro"/>
</dbReference>
<feature type="domain" description="HTH LytTR-type" evidence="1">
    <location>
        <begin position="137"/>
        <end position="242"/>
    </location>
</feature>
<reference evidence="2 3" key="1">
    <citation type="submission" date="2021-02" db="EMBL/GenBank/DDBJ databases">
        <title>Alicyclobacillus curvatus sp. nov. and Alicyclobacillus mengziensis sp. nov., two acidophilic bacteria isolated from acid mine drainage.</title>
        <authorList>
            <person name="Huang Y."/>
        </authorList>
    </citation>
    <scope>NUCLEOTIDE SEQUENCE [LARGE SCALE GENOMIC DNA]</scope>
    <source>
        <strain evidence="2 3">S30H14</strain>
    </source>
</reference>
<dbReference type="Gene3D" id="2.20.25.10">
    <property type="match status" value="1"/>
</dbReference>
<evidence type="ECO:0000259" key="1">
    <source>
        <dbReference type="PROSITE" id="PS50930"/>
    </source>
</evidence>
<dbReference type="SMART" id="SM00850">
    <property type="entry name" value="LytTR"/>
    <property type="match status" value="1"/>
</dbReference>
<dbReference type="Gene3D" id="2.40.50.40">
    <property type="match status" value="1"/>
</dbReference>
<dbReference type="KEGG" id="afx:JZ786_03440"/>
<evidence type="ECO:0000313" key="2">
    <source>
        <dbReference type="EMBL" id="QSO48081.1"/>
    </source>
</evidence>
<dbReference type="EMBL" id="CP071182">
    <property type="protein sequence ID" value="QSO48081.1"/>
    <property type="molecule type" value="Genomic_DNA"/>
</dbReference>
<dbReference type="PANTHER" id="PTHR37299:SF4">
    <property type="entry name" value="TRANSCRIPTIONAL REGULATOR"/>
    <property type="match status" value="1"/>
</dbReference>
<dbReference type="AlphaFoldDB" id="A0A9X7VZV2"/>
<dbReference type="PANTHER" id="PTHR37299">
    <property type="entry name" value="TRANSCRIPTIONAL REGULATOR-RELATED"/>
    <property type="match status" value="1"/>
</dbReference>